<dbReference type="Proteomes" id="UP000006794">
    <property type="component" value="Chromosome"/>
</dbReference>
<gene>
    <name evidence="2" type="ordered locus">Halxa_3597</name>
</gene>
<sequence>MSQVNSITTDGESYGYSLAHGWRTLAIAGAVVGLLGLLAMAFPLATGLSLTIGFGALLVLSGVVHGAHAVTARGWRGRTWQAALAVVAIIAGLVAFVNPAIGLVTLTLVLVGYLLADGIAETWMGLRMAGQPGRTSIVASGVVSLVLAALLWAGFPATASWAIGLLVGVSLFMTGLSMGIVAISARRVDESTPPAAEPRGA</sequence>
<protein>
    <recommendedName>
        <fullName evidence="4">HdeD family acid-resistance protein</fullName>
    </recommendedName>
</protein>
<dbReference type="PANTHER" id="PTHR34989:SF1">
    <property type="entry name" value="PROTEIN HDED"/>
    <property type="match status" value="1"/>
</dbReference>
<keyword evidence="3" id="KW-1185">Reference proteome</keyword>
<dbReference type="eggNOG" id="arCOG10041">
    <property type="taxonomic scope" value="Archaea"/>
</dbReference>
<dbReference type="STRING" id="797210.Halxa_3597"/>
<dbReference type="AlphaFoldDB" id="F8DAW5"/>
<dbReference type="KEGG" id="hxa:Halxa_3597"/>
<proteinExistence type="predicted"/>
<dbReference type="GO" id="GO:0005886">
    <property type="term" value="C:plasma membrane"/>
    <property type="evidence" value="ECO:0007669"/>
    <property type="project" value="TreeGrafter"/>
</dbReference>
<dbReference type="Pfam" id="PF03729">
    <property type="entry name" value="DUF308"/>
    <property type="match status" value="1"/>
</dbReference>
<evidence type="ECO:0000313" key="2">
    <source>
        <dbReference type="EMBL" id="AEH38206.1"/>
    </source>
</evidence>
<dbReference type="GeneID" id="10798543"/>
<evidence type="ECO:0000313" key="3">
    <source>
        <dbReference type="Proteomes" id="UP000006794"/>
    </source>
</evidence>
<dbReference type="EMBL" id="CP002839">
    <property type="protein sequence ID" value="AEH38206.1"/>
    <property type="molecule type" value="Genomic_DNA"/>
</dbReference>
<feature type="transmembrane region" description="Helical" evidence="1">
    <location>
        <begin position="21"/>
        <end position="42"/>
    </location>
</feature>
<feature type="transmembrane region" description="Helical" evidence="1">
    <location>
        <begin position="136"/>
        <end position="155"/>
    </location>
</feature>
<feature type="transmembrane region" description="Helical" evidence="1">
    <location>
        <begin position="103"/>
        <end position="124"/>
    </location>
</feature>
<evidence type="ECO:0008006" key="4">
    <source>
        <dbReference type="Google" id="ProtNLM"/>
    </source>
</evidence>
<dbReference type="InterPro" id="IPR005325">
    <property type="entry name" value="DUF308_memb"/>
</dbReference>
<name>F8DAW5_HALXS</name>
<keyword evidence="1" id="KW-1133">Transmembrane helix</keyword>
<dbReference type="RefSeq" id="WP_013881094.1">
    <property type="nucleotide sequence ID" value="NC_015666.1"/>
</dbReference>
<dbReference type="InterPro" id="IPR052712">
    <property type="entry name" value="Acid_resist_chaperone_HdeD"/>
</dbReference>
<dbReference type="PANTHER" id="PTHR34989">
    <property type="entry name" value="PROTEIN HDED"/>
    <property type="match status" value="1"/>
</dbReference>
<dbReference type="HOGENOM" id="CLU_091585_2_1_2"/>
<feature type="transmembrane region" description="Helical" evidence="1">
    <location>
        <begin position="48"/>
        <end position="67"/>
    </location>
</feature>
<accession>F8DAW5</accession>
<keyword evidence="1" id="KW-0472">Membrane</keyword>
<reference evidence="2 3" key="1">
    <citation type="journal article" date="2012" name="Stand. Genomic Sci.">
        <title>Complete genome sequence of Halopiger xanaduensis type strain (SH-6(T)).</title>
        <authorList>
            <person name="Anderson I."/>
            <person name="Tindall B.J."/>
            <person name="Rohde M."/>
            <person name="Lucas S."/>
            <person name="Han J."/>
            <person name="Lapidus A."/>
            <person name="Cheng J.F."/>
            <person name="Goodwin L."/>
            <person name="Pitluck S."/>
            <person name="Peters L."/>
            <person name="Pati A."/>
            <person name="Mikhailova N."/>
            <person name="Pagani I."/>
            <person name="Teshima H."/>
            <person name="Han C."/>
            <person name="Tapia R."/>
            <person name="Land M."/>
            <person name="Woyke T."/>
            <person name="Klenk H.P."/>
            <person name="Kyrpides N."/>
            <person name="Ivanova N."/>
        </authorList>
    </citation>
    <scope>NUCLEOTIDE SEQUENCE [LARGE SCALE GENOMIC DNA]</scope>
    <source>
        <strain evidence="3">DSM 18323 / JCM 14033 / SH-6</strain>
    </source>
</reference>
<keyword evidence="1" id="KW-0812">Transmembrane</keyword>
<organism evidence="2 3">
    <name type="scientific">Halopiger xanaduensis (strain DSM 18323 / JCM 14033 / SH-6)</name>
    <dbReference type="NCBI Taxonomy" id="797210"/>
    <lineage>
        <taxon>Archaea</taxon>
        <taxon>Methanobacteriati</taxon>
        <taxon>Methanobacteriota</taxon>
        <taxon>Stenosarchaea group</taxon>
        <taxon>Halobacteria</taxon>
        <taxon>Halobacteriales</taxon>
        <taxon>Natrialbaceae</taxon>
        <taxon>Halopiger</taxon>
    </lineage>
</organism>
<feature type="transmembrane region" description="Helical" evidence="1">
    <location>
        <begin position="161"/>
        <end position="183"/>
    </location>
</feature>
<evidence type="ECO:0000256" key="1">
    <source>
        <dbReference type="SAM" id="Phobius"/>
    </source>
</evidence>